<keyword evidence="2" id="KW-0238">DNA-binding</keyword>
<proteinExistence type="predicted"/>
<sequence>MADEDLLTDPVLPVRWVRLVTARPVPAQALGYPGVALTPDQAVLHTLFRRQEETVAASIRRRRLERCHADLTDPRLRRRSISAIAARWGFVRPADFSRAFRAAYGVAPRELRQAALRNPPDTRQAAPGDK</sequence>
<keyword evidence="6" id="KW-1185">Reference proteome</keyword>
<dbReference type="GO" id="GO:0003700">
    <property type="term" value="F:DNA-binding transcription factor activity"/>
    <property type="evidence" value="ECO:0007669"/>
    <property type="project" value="InterPro"/>
</dbReference>
<feature type="domain" description="HTH araC/xylS-type" evidence="4">
    <location>
        <begin position="44"/>
        <end position="114"/>
    </location>
</feature>
<dbReference type="KEGG" id="sbh:SBI_00559"/>
<keyword evidence="3" id="KW-0804">Transcription</keyword>
<name>D7C0I9_STRBB</name>
<dbReference type="AlphaFoldDB" id="D7C0I9"/>
<protein>
    <submittedName>
        <fullName evidence="5">AraC family transcriptional regulator</fullName>
    </submittedName>
</protein>
<evidence type="ECO:0000256" key="3">
    <source>
        <dbReference type="ARBA" id="ARBA00023163"/>
    </source>
</evidence>
<dbReference type="SMART" id="SM00342">
    <property type="entry name" value="HTH_ARAC"/>
    <property type="match status" value="1"/>
</dbReference>
<evidence type="ECO:0000313" key="6">
    <source>
        <dbReference type="Proteomes" id="UP000000377"/>
    </source>
</evidence>
<dbReference type="PATRIC" id="fig|749414.3.peg.574"/>
<dbReference type="GO" id="GO:0043565">
    <property type="term" value="F:sequence-specific DNA binding"/>
    <property type="evidence" value="ECO:0007669"/>
    <property type="project" value="InterPro"/>
</dbReference>
<keyword evidence="1" id="KW-0805">Transcription regulation</keyword>
<dbReference type="STRING" id="749414.SBI_00559"/>
<accession>D7C0I9</accession>
<dbReference type="SUPFAM" id="SSF46689">
    <property type="entry name" value="Homeodomain-like"/>
    <property type="match status" value="1"/>
</dbReference>
<gene>
    <name evidence="5" type="ordered locus">SBI_00559</name>
</gene>
<dbReference type="Gene3D" id="1.10.10.60">
    <property type="entry name" value="Homeodomain-like"/>
    <property type="match status" value="1"/>
</dbReference>
<evidence type="ECO:0000256" key="2">
    <source>
        <dbReference type="ARBA" id="ARBA00023125"/>
    </source>
</evidence>
<reference evidence="5 6" key="1">
    <citation type="journal article" date="2010" name="J. Bacteriol.">
        <title>Genome sequence of the milbemycin-producing bacterium Streptomyces bingchenggensis.</title>
        <authorList>
            <person name="Wang X.J."/>
            <person name="Yan Y.J."/>
            <person name="Zhang B."/>
            <person name="An J."/>
            <person name="Wang J.J."/>
            <person name="Tian J."/>
            <person name="Jiang L."/>
            <person name="Chen Y.H."/>
            <person name="Huang S.X."/>
            <person name="Yin M."/>
            <person name="Zhang J."/>
            <person name="Gao A.L."/>
            <person name="Liu C.X."/>
            <person name="Zhu Z.X."/>
            <person name="Xiang W.S."/>
        </authorList>
    </citation>
    <scope>NUCLEOTIDE SEQUENCE [LARGE SCALE GENOMIC DNA]</scope>
    <source>
        <strain evidence="5 6">BCW-1</strain>
    </source>
</reference>
<dbReference type="PANTHER" id="PTHR47504">
    <property type="entry name" value="RIGHT ORIGIN-BINDING PROTEIN"/>
    <property type="match status" value="1"/>
</dbReference>
<evidence type="ECO:0000259" key="4">
    <source>
        <dbReference type="PROSITE" id="PS01124"/>
    </source>
</evidence>
<dbReference type="eggNOG" id="COG2207">
    <property type="taxonomic scope" value="Bacteria"/>
</dbReference>
<dbReference type="PANTHER" id="PTHR47504:SF5">
    <property type="entry name" value="RIGHT ORIGIN-BINDING PROTEIN"/>
    <property type="match status" value="1"/>
</dbReference>
<dbReference type="InterPro" id="IPR009057">
    <property type="entry name" value="Homeodomain-like_sf"/>
</dbReference>
<organism evidence="5 6">
    <name type="scientific">Streptomyces bingchenggensis (strain BCW-1)</name>
    <dbReference type="NCBI Taxonomy" id="749414"/>
    <lineage>
        <taxon>Bacteria</taxon>
        <taxon>Bacillati</taxon>
        <taxon>Actinomycetota</taxon>
        <taxon>Actinomycetes</taxon>
        <taxon>Kitasatosporales</taxon>
        <taxon>Streptomycetaceae</taxon>
        <taxon>Streptomyces</taxon>
    </lineage>
</organism>
<dbReference type="EMBL" id="CP002047">
    <property type="protein sequence ID" value="ADI03680.1"/>
    <property type="molecule type" value="Genomic_DNA"/>
</dbReference>
<dbReference type="Proteomes" id="UP000000377">
    <property type="component" value="Chromosome"/>
</dbReference>
<dbReference type="Pfam" id="PF12833">
    <property type="entry name" value="HTH_18"/>
    <property type="match status" value="1"/>
</dbReference>
<evidence type="ECO:0000256" key="1">
    <source>
        <dbReference type="ARBA" id="ARBA00023015"/>
    </source>
</evidence>
<dbReference type="PROSITE" id="PS01124">
    <property type="entry name" value="HTH_ARAC_FAMILY_2"/>
    <property type="match status" value="1"/>
</dbReference>
<dbReference type="HOGENOM" id="CLU_1936878_0_0_11"/>
<evidence type="ECO:0000313" key="5">
    <source>
        <dbReference type="EMBL" id="ADI03680.1"/>
    </source>
</evidence>
<dbReference type="InterPro" id="IPR018060">
    <property type="entry name" value="HTH_AraC"/>
</dbReference>
<dbReference type="InterPro" id="IPR050959">
    <property type="entry name" value="MarA-like"/>
</dbReference>